<dbReference type="AlphaFoldDB" id="A0A9W8LER3"/>
<organism evidence="1 2">
    <name type="scientific">Coemansia javaensis</name>
    <dbReference type="NCBI Taxonomy" id="2761396"/>
    <lineage>
        <taxon>Eukaryota</taxon>
        <taxon>Fungi</taxon>
        <taxon>Fungi incertae sedis</taxon>
        <taxon>Zoopagomycota</taxon>
        <taxon>Kickxellomycotina</taxon>
        <taxon>Kickxellomycetes</taxon>
        <taxon>Kickxellales</taxon>
        <taxon>Kickxellaceae</taxon>
        <taxon>Coemansia</taxon>
    </lineage>
</organism>
<keyword evidence="2" id="KW-1185">Reference proteome</keyword>
<accession>A0A9W8LER3</accession>
<proteinExistence type="predicted"/>
<gene>
    <name evidence="1" type="ORF">H4R18_005830</name>
</gene>
<dbReference type="EMBL" id="JANBUL010000391">
    <property type="protein sequence ID" value="KAJ2776132.1"/>
    <property type="molecule type" value="Genomic_DNA"/>
</dbReference>
<protein>
    <submittedName>
        <fullName evidence="1">Uncharacterized protein</fullName>
    </submittedName>
</protein>
<evidence type="ECO:0000313" key="2">
    <source>
        <dbReference type="Proteomes" id="UP001140217"/>
    </source>
</evidence>
<sequence length="166" mass="18420">MLMSVDARDPVDQGDRVLDCLELDPYAPEEYFDGAVGRLISSLEPGAQARALRLVVDRVERGDPQETGKWRQLARLLSLLRQSGGEAAVEAAMGERRRWWGEAYFGWHAFGGTRPPPAPPTEQAVYMAVCAQQLLDLEQGHPVYGILSGELDDALADFVDEHMRVL</sequence>
<dbReference type="OrthoDB" id="5579493at2759"/>
<evidence type="ECO:0000313" key="1">
    <source>
        <dbReference type="EMBL" id="KAJ2776132.1"/>
    </source>
</evidence>
<name>A0A9W8LER3_9FUNG</name>
<comment type="caution">
    <text evidence="1">The sequence shown here is derived from an EMBL/GenBank/DDBJ whole genome shotgun (WGS) entry which is preliminary data.</text>
</comment>
<reference evidence="1" key="1">
    <citation type="submission" date="2022-07" db="EMBL/GenBank/DDBJ databases">
        <title>Phylogenomic reconstructions and comparative analyses of Kickxellomycotina fungi.</title>
        <authorList>
            <person name="Reynolds N.K."/>
            <person name="Stajich J.E."/>
            <person name="Barry K."/>
            <person name="Grigoriev I.V."/>
            <person name="Crous P."/>
            <person name="Smith M.E."/>
        </authorList>
    </citation>
    <scope>NUCLEOTIDE SEQUENCE</scope>
    <source>
        <strain evidence="1">NBRC 105414</strain>
    </source>
</reference>
<dbReference type="Proteomes" id="UP001140217">
    <property type="component" value="Unassembled WGS sequence"/>
</dbReference>